<dbReference type="Proteomes" id="UP000807769">
    <property type="component" value="Unassembled WGS sequence"/>
</dbReference>
<comment type="caution">
    <text evidence="2">The sequence shown here is derived from an EMBL/GenBank/DDBJ whole genome shotgun (WGS) entry which is preliminary data.</text>
</comment>
<protein>
    <submittedName>
        <fullName evidence="2">Uncharacterized protein</fullName>
    </submittedName>
</protein>
<name>A0A9P7JB65_9AGAM</name>
<dbReference type="InterPro" id="IPR046521">
    <property type="entry name" value="DUF6698"/>
</dbReference>
<feature type="compositionally biased region" description="Polar residues" evidence="1">
    <location>
        <begin position="400"/>
        <end position="410"/>
    </location>
</feature>
<dbReference type="AlphaFoldDB" id="A0A9P7JB65"/>
<dbReference type="OrthoDB" id="3220614at2759"/>
<evidence type="ECO:0000313" key="3">
    <source>
        <dbReference type="Proteomes" id="UP000807769"/>
    </source>
</evidence>
<evidence type="ECO:0000313" key="2">
    <source>
        <dbReference type="EMBL" id="KAG1812858.1"/>
    </source>
</evidence>
<dbReference type="RefSeq" id="XP_041190881.1">
    <property type="nucleotide sequence ID" value="XM_041340525.1"/>
</dbReference>
<sequence>MPSTLSPSLPPNVPGPNHMKAILESLENMQGNQKRKRIDALDLFLKAARAFLLLHNPFVDICAVFHDGIRANHGEELTDEDKTPKEQDRLYHINVFHDFIKCIPAIITTLSSFEEDPAKLEDFINALRNSASLVRAEDTCKLKDLCPSFLLDDPSRPGATLDPPIIKEQPKSLHGWHHKSTAQALCPMVNIKKFDEDPQAFMDGILNGKKRPPSFKKLPSSLYNELLADPKLKHAGFLHGKPLKWTFRTIFTGPLTALDLTSRKGTKHPKGVIHSMTEPSAPAIAYAAIQLIVSLLSAEQWTSEVTGLNLYELHMSTVDSPKWIDHPWVKETLNYWTKVAPRLTQTSRRKNGRCTAAASDNSDSDNMDGFLNNPPECPSPPPECSCRHPSGQCLSPPPEQQHQVTPPQGSRHTDEDDDDRLTPPPSTPAPVAKCKAAAKRGKVTRRRR</sequence>
<feature type="compositionally biased region" description="Basic residues" evidence="1">
    <location>
        <begin position="436"/>
        <end position="448"/>
    </location>
</feature>
<reference evidence="2" key="1">
    <citation type="journal article" date="2020" name="New Phytol.">
        <title>Comparative genomics reveals dynamic genome evolution in host specialist ectomycorrhizal fungi.</title>
        <authorList>
            <person name="Lofgren L.A."/>
            <person name="Nguyen N.H."/>
            <person name="Vilgalys R."/>
            <person name="Ruytinx J."/>
            <person name="Liao H.L."/>
            <person name="Branco S."/>
            <person name="Kuo A."/>
            <person name="LaButti K."/>
            <person name="Lipzen A."/>
            <person name="Andreopoulos W."/>
            <person name="Pangilinan J."/>
            <person name="Riley R."/>
            <person name="Hundley H."/>
            <person name="Na H."/>
            <person name="Barry K."/>
            <person name="Grigoriev I.V."/>
            <person name="Stajich J.E."/>
            <person name="Kennedy P.G."/>
        </authorList>
    </citation>
    <scope>NUCLEOTIDE SEQUENCE</scope>
    <source>
        <strain evidence="2">MN1</strain>
    </source>
</reference>
<keyword evidence="3" id="KW-1185">Reference proteome</keyword>
<gene>
    <name evidence="2" type="ORF">BJ212DRAFT_1482918</name>
</gene>
<dbReference type="Pfam" id="PF20414">
    <property type="entry name" value="DUF6698"/>
    <property type="match status" value="1"/>
</dbReference>
<feature type="region of interest" description="Disordered" evidence="1">
    <location>
        <begin position="346"/>
        <end position="448"/>
    </location>
</feature>
<accession>A0A9P7JB65</accession>
<evidence type="ECO:0000256" key="1">
    <source>
        <dbReference type="SAM" id="MobiDB-lite"/>
    </source>
</evidence>
<dbReference type="EMBL" id="JABBWG010000025">
    <property type="protein sequence ID" value="KAG1812858.1"/>
    <property type="molecule type" value="Genomic_DNA"/>
</dbReference>
<proteinExistence type="predicted"/>
<dbReference type="GeneID" id="64634541"/>
<organism evidence="2 3">
    <name type="scientific">Suillus subaureus</name>
    <dbReference type="NCBI Taxonomy" id="48587"/>
    <lineage>
        <taxon>Eukaryota</taxon>
        <taxon>Fungi</taxon>
        <taxon>Dikarya</taxon>
        <taxon>Basidiomycota</taxon>
        <taxon>Agaricomycotina</taxon>
        <taxon>Agaricomycetes</taxon>
        <taxon>Agaricomycetidae</taxon>
        <taxon>Boletales</taxon>
        <taxon>Suillineae</taxon>
        <taxon>Suillaceae</taxon>
        <taxon>Suillus</taxon>
    </lineage>
</organism>